<accession>A0A521FTX1</accession>
<evidence type="ECO:0000313" key="1">
    <source>
        <dbReference type="EMBL" id="SMO99554.1"/>
    </source>
</evidence>
<protein>
    <submittedName>
        <fullName evidence="1">Uncharacterized protein</fullName>
    </submittedName>
</protein>
<organism evidence="1 2">
    <name type="scientific">Pedobacter westerhofensis</name>
    <dbReference type="NCBI Taxonomy" id="425512"/>
    <lineage>
        <taxon>Bacteria</taxon>
        <taxon>Pseudomonadati</taxon>
        <taxon>Bacteroidota</taxon>
        <taxon>Sphingobacteriia</taxon>
        <taxon>Sphingobacteriales</taxon>
        <taxon>Sphingobacteriaceae</taxon>
        <taxon>Pedobacter</taxon>
    </lineage>
</organism>
<reference evidence="1 2" key="1">
    <citation type="submission" date="2017-05" db="EMBL/GenBank/DDBJ databases">
        <authorList>
            <person name="Varghese N."/>
            <person name="Submissions S."/>
        </authorList>
    </citation>
    <scope>NUCLEOTIDE SEQUENCE [LARGE SCALE GENOMIC DNA]</scope>
    <source>
        <strain evidence="1 2">DSM 19036</strain>
    </source>
</reference>
<dbReference type="Proteomes" id="UP000320300">
    <property type="component" value="Unassembled WGS sequence"/>
</dbReference>
<dbReference type="AlphaFoldDB" id="A0A521FTX1"/>
<proteinExistence type="predicted"/>
<gene>
    <name evidence="1" type="ORF">SAMN06265348_12329</name>
</gene>
<dbReference type="EMBL" id="FXTN01000023">
    <property type="protein sequence ID" value="SMO99554.1"/>
    <property type="molecule type" value="Genomic_DNA"/>
</dbReference>
<keyword evidence="2" id="KW-1185">Reference proteome</keyword>
<evidence type="ECO:0000313" key="2">
    <source>
        <dbReference type="Proteomes" id="UP000320300"/>
    </source>
</evidence>
<name>A0A521FTX1_9SPHI</name>
<sequence>MMVDDLPSMYLDVYGSKNTIEVLQRYSDLAKEWIENVESEVCVDDCYPFNAQPTIEMSNM</sequence>